<reference evidence="1" key="1">
    <citation type="submission" date="2021-08" db="EMBL/GenBank/DDBJ databases">
        <title>WGS assembly of Ceratopteris richardii.</title>
        <authorList>
            <person name="Marchant D.B."/>
            <person name="Chen G."/>
            <person name="Jenkins J."/>
            <person name="Shu S."/>
            <person name="Leebens-Mack J."/>
            <person name="Grimwood J."/>
            <person name="Schmutz J."/>
            <person name="Soltis P."/>
            <person name="Soltis D."/>
            <person name="Chen Z.-H."/>
        </authorList>
    </citation>
    <scope>NUCLEOTIDE SEQUENCE</scope>
    <source>
        <strain evidence="1">Whitten #5841</strain>
        <tissue evidence="1">Leaf</tissue>
    </source>
</reference>
<dbReference type="OMA" id="ELTITWC"/>
<organism evidence="1 2">
    <name type="scientific">Ceratopteris richardii</name>
    <name type="common">Triangle waterfern</name>
    <dbReference type="NCBI Taxonomy" id="49495"/>
    <lineage>
        <taxon>Eukaryota</taxon>
        <taxon>Viridiplantae</taxon>
        <taxon>Streptophyta</taxon>
        <taxon>Embryophyta</taxon>
        <taxon>Tracheophyta</taxon>
        <taxon>Polypodiopsida</taxon>
        <taxon>Polypodiidae</taxon>
        <taxon>Polypodiales</taxon>
        <taxon>Pteridineae</taxon>
        <taxon>Pteridaceae</taxon>
        <taxon>Parkerioideae</taxon>
        <taxon>Ceratopteris</taxon>
    </lineage>
</organism>
<comment type="caution">
    <text evidence="1">The sequence shown here is derived from an EMBL/GenBank/DDBJ whole genome shotgun (WGS) entry which is preliminary data.</text>
</comment>
<proteinExistence type="predicted"/>
<evidence type="ECO:0000313" key="2">
    <source>
        <dbReference type="Proteomes" id="UP000825935"/>
    </source>
</evidence>
<dbReference type="AlphaFoldDB" id="A0A8T2U9N9"/>
<dbReference type="SUPFAM" id="SSF52058">
    <property type="entry name" value="L domain-like"/>
    <property type="match status" value="1"/>
</dbReference>
<dbReference type="PANTHER" id="PTHR34630:SF34">
    <property type="entry name" value="OS11G0245800 PROTEIN"/>
    <property type="match status" value="1"/>
</dbReference>
<sequence length="273" mass="30712">MRMDNYQRGSLQSVEASLPNLQELTITWCPKLKRLHLDAAWLRRLNLSGCAGLEELDCTGLSSLKELRLNLCSSLTALSSLPTSLQSLIMRMDNYQRGSLQSVEASLPNLQELTITWCPKLKRLHLDAAWLRRLNLSGCAGLEELDCTGLSSLKELRLNLCSSLTALSSLPTSLQSLIMRMDNYQRGSLQSVEASLPNLQELTITWCPKLKRLHLDAAWLRRLNLSGCAGLEELDCTGLPCLEEVHLDYCLSLKNLSVDPMKLERLSFFYELD</sequence>
<dbReference type="Gene3D" id="3.80.10.10">
    <property type="entry name" value="Ribonuclease Inhibitor"/>
    <property type="match status" value="2"/>
</dbReference>
<dbReference type="PANTHER" id="PTHR34630">
    <property type="entry name" value="OS11G0677101 PROTEIN"/>
    <property type="match status" value="1"/>
</dbReference>
<dbReference type="OrthoDB" id="1896560at2759"/>
<protein>
    <submittedName>
        <fullName evidence="1">Uncharacterized protein</fullName>
    </submittedName>
</protein>
<dbReference type="EMBL" id="CM035413">
    <property type="protein sequence ID" value="KAH7430626.1"/>
    <property type="molecule type" value="Genomic_DNA"/>
</dbReference>
<keyword evidence="2" id="KW-1185">Reference proteome</keyword>
<gene>
    <name evidence="1" type="ORF">KP509_08G007000</name>
</gene>
<dbReference type="Proteomes" id="UP000825935">
    <property type="component" value="Chromosome 8"/>
</dbReference>
<evidence type="ECO:0000313" key="1">
    <source>
        <dbReference type="EMBL" id="KAH7430626.1"/>
    </source>
</evidence>
<dbReference type="InterPro" id="IPR032675">
    <property type="entry name" value="LRR_dom_sf"/>
</dbReference>
<name>A0A8T2U9N9_CERRI</name>
<accession>A0A8T2U9N9</accession>